<dbReference type="InterPro" id="IPR011042">
    <property type="entry name" value="6-blade_b-propeller_TolB-like"/>
</dbReference>
<keyword evidence="1 4" id="KW-0349">Heme</keyword>
<dbReference type="Pfam" id="PF00034">
    <property type="entry name" value="Cytochrom_C"/>
    <property type="match status" value="1"/>
</dbReference>
<dbReference type="AlphaFoldDB" id="A0A563U143"/>
<organism evidence="6 7">
    <name type="scientific">Mucilaginibacter achroorhodeus</name>
    <dbReference type="NCBI Taxonomy" id="2599294"/>
    <lineage>
        <taxon>Bacteria</taxon>
        <taxon>Pseudomonadati</taxon>
        <taxon>Bacteroidota</taxon>
        <taxon>Sphingobacteriia</taxon>
        <taxon>Sphingobacteriales</taxon>
        <taxon>Sphingobacteriaceae</taxon>
        <taxon>Mucilaginibacter</taxon>
    </lineage>
</organism>
<reference evidence="6 7" key="1">
    <citation type="submission" date="2019-07" db="EMBL/GenBank/DDBJ databases">
        <authorList>
            <person name="Kim J."/>
        </authorList>
    </citation>
    <scope>NUCLEOTIDE SEQUENCE [LARGE SCALE GENOMIC DNA]</scope>
    <source>
        <strain evidence="6 7">MJ1a</strain>
    </source>
</reference>
<dbReference type="PANTHER" id="PTHR35008">
    <property type="entry name" value="BLL4482 PROTEIN-RELATED"/>
    <property type="match status" value="1"/>
</dbReference>
<proteinExistence type="predicted"/>
<dbReference type="Proteomes" id="UP000318010">
    <property type="component" value="Unassembled WGS sequence"/>
</dbReference>
<dbReference type="SUPFAM" id="SSF46626">
    <property type="entry name" value="Cytochrome c"/>
    <property type="match status" value="1"/>
</dbReference>
<dbReference type="GO" id="GO:0020037">
    <property type="term" value="F:heme binding"/>
    <property type="evidence" value="ECO:0007669"/>
    <property type="project" value="InterPro"/>
</dbReference>
<dbReference type="Pfam" id="PF22807">
    <property type="entry name" value="TrAA12"/>
    <property type="match status" value="1"/>
</dbReference>
<feature type="domain" description="Cytochrome c" evidence="5">
    <location>
        <begin position="461"/>
        <end position="554"/>
    </location>
</feature>
<protein>
    <submittedName>
        <fullName evidence="6">C-type cytochrome</fullName>
    </submittedName>
</protein>
<evidence type="ECO:0000256" key="3">
    <source>
        <dbReference type="ARBA" id="ARBA00023004"/>
    </source>
</evidence>
<dbReference type="InterPro" id="IPR054539">
    <property type="entry name" value="Beta-prop_PDH"/>
</dbReference>
<evidence type="ECO:0000313" key="6">
    <source>
        <dbReference type="EMBL" id="TWR25337.1"/>
    </source>
</evidence>
<keyword evidence="3 4" id="KW-0408">Iron</keyword>
<keyword evidence="2 4" id="KW-0479">Metal-binding</keyword>
<dbReference type="SUPFAM" id="SSF50952">
    <property type="entry name" value="Soluble quinoprotein glucose dehydrogenase"/>
    <property type="match status" value="1"/>
</dbReference>
<sequence>MRSTGSRILLMIVAVPLLLAGIADKKPALKAGDLSLPKGFKSITVADTIPGAARHLAVSSSGDIYVKLRFPDKAGGNAALRDTNGDGRADIIQKFADYEDKGTYGTAMRIHNGYLYFSSETNIFRMKLDSSSLIPQGEPELIIHDTGGRHEHDAKPIAFDDAGHIYVPFGAASNACQEKNRVPGSPGIKNCPLLDSAGGIWQFDANKLNQTPKDGVRYATGLRSVVAMAWNHANQCLYVVAHGRDDLHMLFPKQFNAWQSAVLPAEEFLQVKPGTNAGWPYYYYDPYKKQLMLNPEYGGNGIKKGNGAKFTQPIMAFPAHWAPNDLLFYKGNQFPSRYRNGAFVAFHGSTNRSPYPQAGYCIAFVPFKNGKPSGPWELFADGFTGKQTILSPSEATYRPMGLAEAPDGSLVISDTEKGRVWRVNFAGNKASFGPANLKAMLQRKRTLYKDPNPITDDNSRAMLSPGASLYRKYCISCHQPDGKGDGNLFPPLAGSEWVVGGPYGDKRMAIQTLLKGLQGPVTVKGHSYNSVMPSFSQLSDKEIAEVLTYIRSKFGNNASMVTAEEVKNTRKRIR</sequence>
<dbReference type="PROSITE" id="PS51007">
    <property type="entry name" value="CYTC"/>
    <property type="match status" value="1"/>
</dbReference>
<name>A0A563U143_9SPHI</name>
<dbReference type="InterPro" id="IPR009056">
    <property type="entry name" value="Cyt_c-like_dom"/>
</dbReference>
<keyword evidence="7" id="KW-1185">Reference proteome</keyword>
<evidence type="ECO:0000259" key="5">
    <source>
        <dbReference type="PROSITE" id="PS51007"/>
    </source>
</evidence>
<gene>
    <name evidence="6" type="ORF">FPZ42_12070</name>
</gene>
<evidence type="ECO:0000256" key="4">
    <source>
        <dbReference type="PROSITE-ProRule" id="PRU00433"/>
    </source>
</evidence>
<dbReference type="RefSeq" id="WP_146271725.1">
    <property type="nucleotide sequence ID" value="NZ_VOEI01000004.1"/>
</dbReference>
<dbReference type="InterPro" id="IPR011041">
    <property type="entry name" value="Quinoprot_gluc/sorb_DH_b-prop"/>
</dbReference>
<dbReference type="GO" id="GO:0009055">
    <property type="term" value="F:electron transfer activity"/>
    <property type="evidence" value="ECO:0007669"/>
    <property type="project" value="InterPro"/>
</dbReference>
<dbReference type="OrthoDB" id="9811395at2"/>
<evidence type="ECO:0000313" key="7">
    <source>
        <dbReference type="Proteomes" id="UP000318010"/>
    </source>
</evidence>
<dbReference type="GO" id="GO:0046872">
    <property type="term" value="F:metal ion binding"/>
    <property type="evidence" value="ECO:0007669"/>
    <property type="project" value="UniProtKB-KW"/>
</dbReference>
<accession>A0A563U143</accession>
<evidence type="ECO:0000256" key="1">
    <source>
        <dbReference type="ARBA" id="ARBA00022617"/>
    </source>
</evidence>
<dbReference type="Gene3D" id="2.120.10.30">
    <property type="entry name" value="TolB, C-terminal domain"/>
    <property type="match status" value="1"/>
</dbReference>
<dbReference type="EMBL" id="VOEI01000004">
    <property type="protein sequence ID" value="TWR25337.1"/>
    <property type="molecule type" value="Genomic_DNA"/>
</dbReference>
<comment type="caution">
    <text evidence="6">The sequence shown here is derived from an EMBL/GenBank/DDBJ whole genome shotgun (WGS) entry which is preliminary data.</text>
</comment>
<dbReference type="InterPro" id="IPR036909">
    <property type="entry name" value="Cyt_c-like_dom_sf"/>
</dbReference>
<dbReference type="InterPro" id="IPR051459">
    <property type="entry name" value="Cytochrome_c-type_DH"/>
</dbReference>
<evidence type="ECO:0000256" key="2">
    <source>
        <dbReference type="ARBA" id="ARBA00022723"/>
    </source>
</evidence>
<dbReference type="Gene3D" id="1.10.760.10">
    <property type="entry name" value="Cytochrome c-like domain"/>
    <property type="match status" value="1"/>
</dbReference>
<dbReference type="PANTHER" id="PTHR35008:SF8">
    <property type="entry name" value="ALCOHOL DEHYDROGENASE CYTOCHROME C SUBUNIT"/>
    <property type="match status" value="1"/>
</dbReference>